<name>A0A8H7UF42_MORIS</name>
<dbReference type="OrthoDB" id="2364342at2759"/>
<organism evidence="1 2">
    <name type="scientific">Mortierella isabellina</name>
    <name type="common">Filamentous fungus</name>
    <name type="synonym">Umbelopsis isabellina</name>
    <dbReference type="NCBI Taxonomy" id="91625"/>
    <lineage>
        <taxon>Eukaryota</taxon>
        <taxon>Fungi</taxon>
        <taxon>Fungi incertae sedis</taxon>
        <taxon>Mucoromycota</taxon>
        <taxon>Mucoromycotina</taxon>
        <taxon>Umbelopsidomycetes</taxon>
        <taxon>Umbelopsidales</taxon>
        <taxon>Umbelopsidaceae</taxon>
        <taxon>Umbelopsis</taxon>
    </lineage>
</organism>
<sequence>MDAQLPHIVIECTTSNRAALDVPEHDSRNHSCLSPFTNDLSMWSPNASCHGSSYLDVQSEDDKDEFDHEDSQSIRRQDPQHINTLKTAYQHLYGNNVKSENCYPAEEMPFPVKISSSIDSDYGYAHQHSDSVVSCILCGLEAYRRFQHKMGWPYHTEYPDFKSFTMNLSQPESPKCTKIYPSLTTEDEWLQIVSKWKGDDTKLERLSASIYSNNTSVLPLLNEKSSGASKANIWRRMGNCMSYCISRLRCNWK</sequence>
<accession>A0A8H7UF42</accession>
<dbReference type="Proteomes" id="UP000654370">
    <property type="component" value="Unassembled WGS sequence"/>
</dbReference>
<evidence type="ECO:0000313" key="1">
    <source>
        <dbReference type="EMBL" id="KAG2183426.1"/>
    </source>
</evidence>
<protein>
    <submittedName>
        <fullName evidence="1">Uncharacterized protein</fullName>
    </submittedName>
</protein>
<reference evidence="1" key="1">
    <citation type="submission" date="2020-12" db="EMBL/GenBank/DDBJ databases">
        <title>Metabolic potential, ecology and presence of endohyphal bacteria is reflected in genomic diversity of Mucoromycotina.</title>
        <authorList>
            <person name="Muszewska A."/>
            <person name="Okrasinska A."/>
            <person name="Steczkiewicz K."/>
            <person name="Drgas O."/>
            <person name="Orlowska M."/>
            <person name="Perlinska-Lenart U."/>
            <person name="Aleksandrzak-Piekarczyk T."/>
            <person name="Szatraj K."/>
            <person name="Zielenkiewicz U."/>
            <person name="Pilsyk S."/>
            <person name="Malc E."/>
            <person name="Mieczkowski P."/>
            <person name="Kruszewska J.S."/>
            <person name="Biernat P."/>
            <person name="Pawlowska J."/>
        </authorList>
    </citation>
    <scope>NUCLEOTIDE SEQUENCE</scope>
    <source>
        <strain evidence="1">WA0000067209</strain>
    </source>
</reference>
<evidence type="ECO:0000313" key="2">
    <source>
        <dbReference type="Proteomes" id="UP000654370"/>
    </source>
</evidence>
<dbReference type="AlphaFoldDB" id="A0A8H7UF42"/>
<comment type="caution">
    <text evidence="1">The sequence shown here is derived from an EMBL/GenBank/DDBJ whole genome shotgun (WGS) entry which is preliminary data.</text>
</comment>
<keyword evidence="2" id="KW-1185">Reference proteome</keyword>
<gene>
    <name evidence="1" type="ORF">INT43_006432</name>
</gene>
<proteinExistence type="predicted"/>
<dbReference type="EMBL" id="JAEPQZ010000003">
    <property type="protein sequence ID" value="KAG2183426.1"/>
    <property type="molecule type" value="Genomic_DNA"/>
</dbReference>